<dbReference type="PROSITE" id="PS50009">
    <property type="entry name" value="RASGEF_CAT"/>
    <property type="match status" value="1"/>
</dbReference>
<keyword evidence="1 2" id="KW-0344">Guanine-nucleotide releasing factor</keyword>
<keyword evidence="6" id="KW-1185">Reference proteome</keyword>
<feature type="region of interest" description="Disordered" evidence="3">
    <location>
        <begin position="1134"/>
        <end position="1172"/>
    </location>
</feature>
<feature type="region of interest" description="Disordered" evidence="3">
    <location>
        <begin position="809"/>
        <end position="890"/>
    </location>
</feature>
<organism evidence="5 6">
    <name type="scientific">Basidiobolus meristosporus CBS 931.73</name>
    <dbReference type="NCBI Taxonomy" id="1314790"/>
    <lineage>
        <taxon>Eukaryota</taxon>
        <taxon>Fungi</taxon>
        <taxon>Fungi incertae sedis</taxon>
        <taxon>Zoopagomycota</taxon>
        <taxon>Entomophthoromycotina</taxon>
        <taxon>Basidiobolomycetes</taxon>
        <taxon>Basidiobolales</taxon>
        <taxon>Basidiobolaceae</taxon>
        <taxon>Basidiobolus</taxon>
    </lineage>
</organism>
<dbReference type="GO" id="GO:0007264">
    <property type="term" value="P:small GTPase-mediated signal transduction"/>
    <property type="evidence" value="ECO:0007669"/>
    <property type="project" value="InterPro"/>
</dbReference>
<evidence type="ECO:0000256" key="1">
    <source>
        <dbReference type="ARBA" id="ARBA00022658"/>
    </source>
</evidence>
<feature type="region of interest" description="Disordered" evidence="3">
    <location>
        <begin position="2008"/>
        <end position="2037"/>
    </location>
</feature>
<feature type="region of interest" description="Disordered" evidence="3">
    <location>
        <begin position="1727"/>
        <end position="1754"/>
    </location>
</feature>
<feature type="compositionally biased region" description="Basic and acidic residues" evidence="3">
    <location>
        <begin position="844"/>
        <end position="863"/>
    </location>
</feature>
<name>A0A1Y1YHL1_9FUNG</name>
<dbReference type="SMART" id="SM00147">
    <property type="entry name" value="RasGEF"/>
    <property type="match status" value="1"/>
</dbReference>
<feature type="compositionally biased region" description="Polar residues" evidence="3">
    <location>
        <begin position="970"/>
        <end position="980"/>
    </location>
</feature>
<dbReference type="PANTHER" id="PTHR23113:SF99">
    <property type="entry name" value="RASGEF DOMAIN-CONTAINING PROTEIN"/>
    <property type="match status" value="1"/>
</dbReference>
<protein>
    <recommendedName>
        <fullName evidence="4">Ras-GEF domain-containing protein</fullName>
    </recommendedName>
</protein>
<sequence>MAAFEQVLKNAVTDFTSGDLKNGYENYLKAAFTLILQLSEEVVFEDKNRVTSLPNHVYNLFTLSHKCLQTAEDILRNWSLHSPDTFPFSALEGGVTQMEGENVITIETTLPLIPLSPLTQMSIIHSSSLASSSHKLALIKHSKTSTASEVLTRLSEDVNIHRSNLDTVNAQIQSVTDVLITTWSPDAVAKQLTIIEAQLFAKVVIPDDLLSSESPSPRIQGCLDFHRYIESSFAHQIIAGSEVSTSFPDVSREEIITHVIRVAYLLLHAYRNFNSFVAVVKALTNPEVRRLSKSWKLVPRKMKQILNDLMAHTSANESFRPYRALVESVLAEYGPLDTTMIGIPWMQRHVETIQNIIHSYSTGQKGEYGPTISPEGANRLEYMLELLTQLQTNQSKYLQSTPQQRAFSRKILIEVNDTTVQVEPPLDLQGINGSDLGLHHWLLSRVYINRHQLWEESIEYQGLYKTEDIPTFLKDGQAVEVDIDDSMRDQEELREITDLKNFDQFFPKKGEIPVMDLEQMESVDEFLTFLDQEVIERSQQDAGGEEKNELAVPGFLEFDPSSPISPLPSSLKIQDMSHIPQQEEELNEKVQDVLDNISIPSIDENENHKLDVESSALSPEHLEVKPRTAQTDCTVYPEELEVAFSEKVVLSEPASSDVKPAGLPSTATPISNPAEIAFSIKPMDHVDNPWDSFLGDFESESFLAHSLTNDAADHDVFQDSRTPSSHRNLRFEPFEIETGDHIHSTPKPSFDPQSSDSAALLDSSWMHSELPIPNYMPYSFNHSQTSSMVQEVDDQDMKEIFHDMLRFDEEAPSKSSLPPVISEEPEPAEDKVVPLAQTESDEMSSDHEASEAKDEFDYAKEKEIAEEDEAAEEKHAVEEEEEERDGSSLHLDEALAEHTIDYAADEELMSEYHPEDFEAISDNDDHSISEEPGLSITDPFEDPVEPTDPVGDEDEDMVEYEHMEHRDSENSSFEELSKPSSPHVEAMSKSEMEQSEPDQFTEIASLKSVSDDSFPEVSPEAIVAQLMMGGDIFRGEFVSMRDAEEILPEHEVNLAETESPVVDLIAEQAESPDSLMDTVNAGRLETPDSKEITEFIEFIMPDAASMDPFNDSYAILDEQVKSTDQQVAPLVEATTEGRVPTETGFSDVEESSSADAKESEVDLSSEKGSTEEQSMDFYPAITGYPGMTLADELGLGPDSIASDQAANDELLSGVSLTKSELSLVTSLDKAVEELNTSMSPVAHTNELQVAQVADLLGLEGTSTPLNVDSFLSSLLDMKFEEPKVFEAFGEHEPMPERLEHKKEVLSKKVERPPKGELLSEILRNDFGVMKGHLDIQNNDPRFMQVTQDFFSLLGTTPPLERLIELNNLLYRNISRESDEMPSTSKSWPPHHRANIDDELLEISSTLGQVHSEPEMDDHSEASFKSIPDNEDSEMIDGVICDVEKPPILHVDNDASQAETEQPQEIADEVVCDMIDADEPPKISPFDDSFMITSESTIEQQDDLAIEEQAAESEVILINLSENLDVSELIAPIPNGDNIQEQLEGSDVSAQMAMLPSTEVKDIGNADNLETLAPLEKSELQGQEKVEEKEPSSSHDTPVTKDDSKSYMYLISDSEDEATDAEPLIEEYGEEHHPLIQPEYLASDSDVKMAMETDAAKEEAFPDAVHLKRHPEEYSPAVENESATSDDDARVTSITLDDLIWLNDSANEENSDFEIFFPERVKNHVRTASPESIVQPEPEAISSHTNDEHSPEPLTSSATLSLNDLIRIQEPNFESLTISEKADRVLKSMESIENLSSRGSTRQRSKGSTSLLSEILQMTTEGAKGHLPEAGAMLKADSQPEVSSMVNITGGREIRKGTQDSIPDINSNGDITSEWMAQISNEDFESEHDDIPVEFVSLADLIKLNKSENTDRLVPLIPTDSETEDDGNRSGESSREFLSLDMLIKLNQQHSEETPSESEGSSGMKSDDQEVATTSASYNEDVDTETDIEDILTKSISLEQLLQWNQNPDLSEEDEKPYYHPPALGDFAHSAQDSKSDDGFTSFTDNEPTEFLSLQALQSLNELGSDSDAQVPFNVVSSPQDIDRRRKRGVRLMPEEEAGFILPAKPLSLEKLIALNDTLDEPTLSTDDDLPRTRKRSKKSKRKSRRAPNNHNHDPAKHGITII</sequence>
<feature type="region of interest" description="Disordered" evidence="3">
    <location>
        <begin position="919"/>
        <end position="998"/>
    </location>
</feature>
<feature type="compositionally biased region" description="Basic and acidic residues" evidence="3">
    <location>
        <begin position="1411"/>
        <end position="1421"/>
    </location>
</feature>
<gene>
    <name evidence="5" type="ORF">K493DRAFT_314103</name>
</gene>
<dbReference type="PANTHER" id="PTHR23113">
    <property type="entry name" value="GUANINE NUCLEOTIDE EXCHANGE FACTOR"/>
    <property type="match status" value="1"/>
</dbReference>
<dbReference type="InterPro" id="IPR008937">
    <property type="entry name" value="Ras-like_GEF"/>
</dbReference>
<evidence type="ECO:0000313" key="5">
    <source>
        <dbReference type="EMBL" id="ORX97373.1"/>
    </source>
</evidence>
<feature type="region of interest" description="Disordered" evidence="3">
    <location>
        <begin position="1913"/>
        <end position="1933"/>
    </location>
</feature>
<evidence type="ECO:0000256" key="3">
    <source>
        <dbReference type="SAM" id="MobiDB-lite"/>
    </source>
</evidence>
<feature type="compositionally biased region" description="Basic residues" evidence="3">
    <location>
        <begin position="2132"/>
        <end position="2147"/>
    </location>
</feature>
<dbReference type="OrthoDB" id="10254377at2759"/>
<feature type="compositionally biased region" description="Basic and acidic residues" evidence="3">
    <location>
        <begin position="1155"/>
        <end position="1170"/>
    </location>
</feature>
<feature type="domain" description="Ras-GEF" evidence="4">
    <location>
        <begin position="184"/>
        <end position="425"/>
    </location>
</feature>
<feature type="region of interest" description="Disordered" evidence="3">
    <location>
        <begin position="1659"/>
        <end position="1688"/>
    </location>
</feature>
<feature type="region of interest" description="Disordered" evidence="3">
    <location>
        <begin position="1577"/>
        <end position="1604"/>
    </location>
</feature>
<feature type="compositionally biased region" description="Basic and acidic residues" evidence="3">
    <location>
        <begin position="959"/>
        <end position="969"/>
    </location>
</feature>
<accession>A0A1Y1YHL1</accession>
<evidence type="ECO:0000259" key="4">
    <source>
        <dbReference type="PROSITE" id="PS50009"/>
    </source>
</evidence>
<dbReference type="Gene3D" id="1.10.840.10">
    <property type="entry name" value="Ras guanine-nucleotide exchange factors catalytic domain"/>
    <property type="match status" value="1"/>
</dbReference>
<dbReference type="SUPFAM" id="SSF48366">
    <property type="entry name" value="Ras GEF"/>
    <property type="match status" value="1"/>
</dbReference>
<reference evidence="5 6" key="1">
    <citation type="submission" date="2016-07" db="EMBL/GenBank/DDBJ databases">
        <title>Pervasive Adenine N6-methylation of Active Genes in Fungi.</title>
        <authorList>
            <consortium name="DOE Joint Genome Institute"/>
            <person name="Mondo S.J."/>
            <person name="Dannebaum R.O."/>
            <person name="Kuo R.C."/>
            <person name="Labutti K."/>
            <person name="Haridas S."/>
            <person name="Kuo A."/>
            <person name="Salamov A."/>
            <person name="Ahrendt S.R."/>
            <person name="Lipzen A."/>
            <person name="Sullivan W."/>
            <person name="Andreopoulos W.B."/>
            <person name="Clum A."/>
            <person name="Lindquist E."/>
            <person name="Daum C."/>
            <person name="Ramamoorthy G.K."/>
            <person name="Gryganskyi A."/>
            <person name="Culley D."/>
            <person name="Magnuson J.K."/>
            <person name="James T.Y."/>
            <person name="O'Malley M.A."/>
            <person name="Stajich J.E."/>
            <person name="Spatafora J.W."/>
            <person name="Visel A."/>
            <person name="Grigoriev I.V."/>
        </authorList>
    </citation>
    <scope>NUCLEOTIDE SEQUENCE [LARGE SCALE GENOMIC DNA]</scope>
    <source>
        <strain evidence="5 6">CBS 931.73</strain>
    </source>
</reference>
<dbReference type="Pfam" id="PF00617">
    <property type="entry name" value="RasGEF"/>
    <property type="match status" value="1"/>
</dbReference>
<feature type="region of interest" description="Disordered" evidence="3">
    <location>
        <begin position="2120"/>
        <end position="2162"/>
    </location>
</feature>
<evidence type="ECO:0000256" key="2">
    <source>
        <dbReference type="PROSITE-ProRule" id="PRU00168"/>
    </source>
</evidence>
<dbReference type="GO" id="GO:0005085">
    <property type="term" value="F:guanyl-nucleotide exchange factor activity"/>
    <property type="evidence" value="ECO:0007669"/>
    <property type="project" value="UniProtKB-KW"/>
</dbReference>
<evidence type="ECO:0000313" key="6">
    <source>
        <dbReference type="Proteomes" id="UP000193498"/>
    </source>
</evidence>
<dbReference type="EMBL" id="MCFE01000134">
    <property type="protein sequence ID" value="ORX97373.1"/>
    <property type="molecule type" value="Genomic_DNA"/>
</dbReference>
<feature type="compositionally biased region" description="Acidic residues" evidence="3">
    <location>
        <begin position="939"/>
        <end position="958"/>
    </location>
</feature>
<feature type="region of interest" description="Disordered" evidence="3">
    <location>
        <begin position="1948"/>
        <end position="1984"/>
    </location>
</feature>
<feature type="region of interest" description="Disordered" evidence="3">
    <location>
        <begin position="1411"/>
        <end position="1430"/>
    </location>
</feature>
<dbReference type="InParanoid" id="A0A1Y1YHL1"/>
<dbReference type="InterPro" id="IPR023578">
    <property type="entry name" value="Ras_GEF_dom_sf"/>
</dbReference>
<dbReference type="InterPro" id="IPR036964">
    <property type="entry name" value="RASGEF_cat_dom_sf"/>
</dbReference>
<dbReference type="Proteomes" id="UP000193498">
    <property type="component" value="Unassembled WGS sequence"/>
</dbReference>
<dbReference type="InterPro" id="IPR001895">
    <property type="entry name" value="RASGEF_cat_dom"/>
</dbReference>
<comment type="caution">
    <text evidence="5">The sequence shown here is derived from an EMBL/GenBank/DDBJ whole genome shotgun (WGS) entry which is preliminary data.</text>
</comment>
<dbReference type="STRING" id="1314790.A0A1Y1YHL1"/>
<proteinExistence type="predicted"/>